<protein>
    <submittedName>
        <fullName evidence="1">Uncharacterized protein</fullName>
    </submittedName>
</protein>
<evidence type="ECO:0000313" key="1">
    <source>
        <dbReference type="EMBL" id="CAB3995855.1"/>
    </source>
</evidence>
<reference evidence="1" key="1">
    <citation type="submission" date="2020-04" db="EMBL/GenBank/DDBJ databases">
        <authorList>
            <person name="Alioto T."/>
            <person name="Alioto T."/>
            <person name="Gomez Garrido J."/>
        </authorList>
    </citation>
    <scope>NUCLEOTIDE SEQUENCE</scope>
    <source>
        <strain evidence="1">A484AB</strain>
    </source>
</reference>
<dbReference type="InterPro" id="IPR003609">
    <property type="entry name" value="Pan_app"/>
</dbReference>
<gene>
    <name evidence="1" type="ORF">PACLA_8A006289</name>
</gene>
<keyword evidence="2" id="KW-1185">Reference proteome</keyword>
<feature type="non-terminal residue" evidence="1">
    <location>
        <position position="112"/>
    </location>
</feature>
<evidence type="ECO:0000313" key="2">
    <source>
        <dbReference type="Proteomes" id="UP001152795"/>
    </source>
</evidence>
<dbReference type="EMBL" id="CACRXK020002749">
    <property type="protein sequence ID" value="CAB3995855.1"/>
    <property type="molecule type" value="Genomic_DNA"/>
</dbReference>
<sequence>MNMYGLRMFYSVIFVQCLVFPLASASQAGSCFSSSFSRAIGYILRGFLLGEMKVATVIECKKRCVISANCLSLNILTNGDGSFMCQLNSDVKENGVKEQFVQHGSGEYYGLK</sequence>
<comment type="caution">
    <text evidence="1">The sequence shown here is derived from an EMBL/GenBank/DDBJ whole genome shotgun (WGS) entry which is preliminary data.</text>
</comment>
<dbReference type="Proteomes" id="UP001152795">
    <property type="component" value="Unassembled WGS sequence"/>
</dbReference>
<organism evidence="1 2">
    <name type="scientific">Paramuricea clavata</name>
    <name type="common">Red gorgonian</name>
    <name type="synonym">Violescent sea-whip</name>
    <dbReference type="NCBI Taxonomy" id="317549"/>
    <lineage>
        <taxon>Eukaryota</taxon>
        <taxon>Metazoa</taxon>
        <taxon>Cnidaria</taxon>
        <taxon>Anthozoa</taxon>
        <taxon>Octocorallia</taxon>
        <taxon>Malacalcyonacea</taxon>
        <taxon>Plexauridae</taxon>
        <taxon>Paramuricea</taxon>
    </lineage>
</organism>
<name>A0A6S7GW68_PARCT</name>
<dbReference type="Pfam" id="PF00024">
    <property type="entry name" value="PAN_1"/>
    <property type="match status" value="1"/>
</dbReference>
<proteinExistence type="predicted"/>
<accession>A0A6S7GW68</accession>
<dbReference type="AlphaFoldDB" id="A0A6S7GW68"/>
<dbReference type="PROSITE" id="PS50948">
    <property type="entry name" value="PAN"/>
    <property type="match status" value="1"/>
</dbReference>